<accession>A0AAD9ZG95</accession>
<dbReference type="Proteomes" id="UP001276659">
    <property type="component" value="Unassembled WGS sequence"/>
</dbReference>
<dbReference type="AlphaFoldDB" id="A0AAD9ZG95"/>
<feature type="transmembrane region" description="Helical" evidence="1">
    <location>
        <begin position="177"/>
        <end position="200"/>
    </location>
</feature>
<gene>
    <name evidence="2" type="ORF">OEA41_000771</name>
</gene>
<feature type="transmembrane region" description="Helical" evidence="1">
    <location>
        <begin position="89"/>
        <end position="109"/>
    </location>
</feature>
<keyword evidence="1" id="KW-0812">Transmembrane</keyword>
<evidence type="ECO:0000313" key="3">
    <source>
        <dbReference type="Proteomes" id="UP001276659"/>
    </source>
</evidence>
<name>A0AAD9ZG95_9LECA</name>
<proteinExistence type="predicted"/>
<keyword evidence="1" id="KW-1133">Transmembrane helix</keyword>
<comment type="caution">
    <text evidence="2">The sequence shown here is derived from an EMBL/GenBank/DDBJ whole genome shotgun (WGS) entry which is preliminary data.</text>
</comment>
<evidence type="ECO:0000313" key="2">
    <source>
        <dbReference type="EMBL" id="KAK3178634.1"/>
    </source>
</evidence>
<protein>
    <submittedName>
        <fullName evidence="2">Uncharacterized protein</fullName>
    </submittedName>
</protein>
<sequence length="288" mass="31377">MGISSCLSSIPRKWRTPKLLIAMFIIELPFSIAGLALFGIASPDLYRTRFWQQGSDLGWNSNPNQAIYAAANYKPYSAPIPWSQFTTNFNVVISVLSVFILLCKAIAWITGVLHPLMSLIVHAGLVALWAVSIHNQAAPDMSDPKHPQPGAPWYITKSCGPPISNDLVGYCKQAKGAFAVTVLMCALFLLSCVVALISLYPDKAFRNVRSSTRLSDRESQNQAPWEMMMVPGTPGTTGGLKSPTTPRTTAFNQLSGKGKAPVRMGNKGIPLRHHIAMGEETYAGSSRR</sequence>
<organism evidence="2 3">
    <name type="scientific">Lepraria neglecta</name>
    <dbReference type="NCBI Taxonomy" id="209136"/>
    <lineage>
        <taxon>Eukaryota</taxon>
        <taxon>Fungi</taxon>
        <taxon>Dikarya</taxon>
        <taxon>Ascomycota</taxon>
        <taxon>Pezizomycotina</taxon>
        <taxon>Lecanoromycetes</taxon>
        <taxon>OSLEUM clade</taxon>
        <taxon>Lecanoromycetidae</taxon>
        <taxon>Lecanorales</taxon>
        <taxon>Lecanorineae</taxon>
        <taxon>Stereocaulaceae</taxon>
        <taxon>Lepraria</taxon>
    </lineage>
</organism>
<dbReference type="EMBL" id="JASNWA010000003">
    <property type="protein sequence ID" value="KAK3178634.1"/>
    <property type="molecule type" value="Genomic_DNA"/>
</dbReference>
<feature type="transmembrane region" description="Helical" evidence="1">
    <location>
        <begin position="20"/>
        <end position="41"/>
    </location>
</feature>
<evidence type="ECO:0000256" key="1">
    <source>
        <dbReference type="SAM" id="Phobius"/>
    </source>
</evidence>
<reference evidence="2" key="1">
    <citation type="submission" date="2022-11" db="EMBL/GenBank/DDBJ databases">
        <title>Chromosomal genome sequence assembly and mating type (MAT) locus characterization of the leprose asexual lichenized fungus Lepraria neglecta (Nyl.) Erichsen.</title>
        <authorList>
            <person name="Allen J.L."/>
            <person name="Pfeffer B."/>
        </authorList>
    </citation>
    <scope>NUCLEOTIDE SEQUENCE</scope>
    <source>
        <strain evidence="2">Allen 5258</strain>
    </source>
</reference>
<feature type="transmembrane region" description="Helical" evidence="1">
    <location>
        <begin position="116"/>
        <end position="134"/>
    </location>
</feature>
<keyword evidence="3" id="KW-1185">Reference proteome</keyword>
<keyword evidence="1" id="KW-0472">Membrane</keyword>